<dbReference type="STRING" id="914234.M2RMN3"/>
<feature type="region of interest" description="Disordered" evidence="1">
    <location>
        <begin position="142"/>
        <end position="164"/>
    </location>
</feature>
<dbReference type="AlphaFoldDB" id="M2RMN3"/>
<dbReference type="OrthoDB" id="3208495at2759"/>
<evidence type="ECO:0000313" key="3">
    <source>
        <dbReference type="Proteomes" id="UP000016930"/>
    </source>
</evidence>
<name>M2RMN3_CERS8</name>
<protein>
    <submittedName>
        <fullName evidence="2">Uncharacterized protein</fullName>
    </submittedName>
</protein>
<evidence type="ECO:0000313" key="2">
    <source>
        <dbReference type="EMBL" id="EMD39732.1"/>
    </source>
</evidence>
<organism evidence="2 3">
    <name type="scientific">Ceriporiopsis subvermispora (strain B)</name>
    <name type="common">White-rot fungus</name>
    <name type="synonym">Gelatoporia subvermispora</name>
    <dbReference type="NCBI Taxonomy" id="914234"/>
    <lineage>
        <taxon>Eukaryota</taxon>
        <taxon>Fungi</taxon>
        <taxon>Dikarya</taxon>
        <taxon>Basidiomycota</taxon>
        <taxon>Agaricomycotina</taxon>
        <taxon>Agaricomycetes</taxon>
        <taxon>Polyporales</taxon>
        <taxon>Gelatoporiaceae</taxon>
        <taxon>Gelatoporia</taxon>
    </lineage>
</organism>
<dbReference type="Proteomes" id="UP000016930">
    <property type="component" value="Unassembled WGS sequence"/>
</dbReference>
<keyword evidence="3" id="KW-1185">Reference proteome</keyword>
<dbReference type="HOGENOM" id="CLU_816361_0_0_1"/>
<feature type="region of interest" description="Disordered" evidence="1">
    <location>
        <begin position="69"/>
        <end position="108"/>
    </location>
</feature>
<reference evidence="2 3" key="1">
    <citation type="journal article" date="2012" name="Proc. Natl. Acad. Sci. U.S.A.">
        <title>Comparative genomics of Ceriporiopsis subvermispora and Phanerochaete chrysosporium provide insight into selective ligninolysis.</title>
        <authorList>
            <person name="Fernandez-Fueyo E."/>
            <person name="Ruiz-Duenas F.J."/>
            <person name="Ferreira P."/>
            <person name="Floudas D."/>
            <person name="Hibbett D.S."/>
            <person name="Canessa P."/>
            <person name="Larrondo L.F."/>
            <person name="James T.Y."/>
            <person name="Seelenfreund D."/>
            <person name="Lobos S."/>
            <person name="Polanco R."/>
            <person name="Tello M."/>
            <person name="Honda Y."/>
            <person name="Watanabe T."/>
            <person name="Watanabe T."/>
            <person name="Ryu J.S."/>
            <person name="Kubicek C.P."/>
            <person name="Schmoll M."/>
            <person name="Gaskell J."/>
            <person name="Hammel K.E."/>
            <person name="St John F.J."/>
            <person name="Vanden Wymelenberg A."/>
            <person name="Sabat G."/>
            <person name="Splinter BonDurant S."/>
            <person name="Syed K."/>
            <person name="Yadav J.S."/>
            <person name="Doddapaneni H."/>
            <person name="Subramanian V."/>
            <person name="Lavin J.L."/>
            <person name="Oguiza J.A."/>
            <person name="Perez G."/>
            <person name="Pisabarro A.G."/>
            <person name="Ramirez L."/>
            <person name="Santoyo F."/>
            <person name="Master E."/>
            <person name="Coutinho P.M."/>
            <person name="Henrissat B."/>
            <person name="Lombard V."/>
            <person name="Magnuson J.K."/>
            <person name="Kuees U."/>
            <person name="Hori C."/>
            <person name="Igarashi K."/>
            <person name="Samejima M."/>
            <person name="Held B.W."/>
            <person name="Barry K.W."/>
            <person name="LaButti K.M."/>
            <person name="Lapidus A."/>
            <person name="Lindquist E.A."/>
            <person name="Lucas S.M."/>
            <person name="Riley R."/>
            <person name="Salamov A.A."/>
            <person name="Hoffmeister D."/>
            <person name="Schwenk D."/>
            <person name="Hadar Y."/>
            <person name="Yarden O."/>
            <person name="de Vries R.P."/>
            <person name="Wiebenga A."/>
            <person name="Stenlid J."/>
            <person name="Eastwood D."/>
            <person name="Grigoriev I.V."/>
            <person name="Berka R.M."/>
            <person name="Blanchette R.A."/>
            <person name="Kersten P."/>
            <person name="Martinez A.T."/>
            <person name="Vicuna R."/>
            <person name="Cullen D."/>
        </authorList>
    </citation>
    <scope>NUCLEOTIDE SEQUENCE [LARGE SCALE GENOMIC DNA]</scope>
    <source>
        <strain evidence="2 3">B</strain>
    </source>
</reference>
<proteinExistence type="predicted"/>
<evidence type="ECO:0000256" key="1">
    <source>
        <dbReference type="SAM" id="MobiDB-lite"/>
    </source>
</evidence>
<sequence length="340" mass="38290">MSQCPGCNRIFAGPRLLKQHSKTCQAASTSLLTSLVKRCKPLTIGLSSFKRAKHTLNDELGVNLEVKPNAQTNHHPEPEALLTHDSYPSSPSPPSEPVSFSRSGRRRRAPRALRNYLPTSLVGLPSHFVPLPRLLAAISPIPSEGDPVSDMGDQPSPSSTETEPLELMPIRTLPSEFSICRKYARLPKHNSEDDNNLESLCDYLQIGHPITLGILPMMGVHKLSLDGSLNDIDLFSPFYPFENIMMLRLLKWRYDHSTSNSNIALDTLVDKVLLSPDFEVEHLRDFCITWELDRLDKLDTVPNPFHREDGWHEASIKIKLPKEHVQYVTNMHLAKRLSTN</sequence>
<dbReference type="EMBL" id="KB445793">
    <property type="protein sequence ID" value="EMD39732.1"/>
    <property type="molecule type" value="Genomic_DNA"/>
</dbReference>
<accession>M2RMN3</accession>
<gene>
    <name evidence="2" type="ORF">CERSUDRAFT_71603</name>
</gene>